<accession>A0ABN9X5T0</accession>
<evidence type="ECO:0000313" key="1">
    <source>
        <dbReference type="EMBL" id="CAK0894105.1"/>
    </source>
</evidence>
<protein>
    <submittedName>
        <fullName evidence="1">Uncharacterized protein</fullName>
    </submittedName>
</protein>
<dbReference type="EMBL" id="CAUYUJ010019846">
    <property type="protein sequence ID" value="CAK0894105.1"/>
    <property type="molecule type" value="Genomic_DNA"/>
</dbReference>
<keyword evidence="2" id="KW-1185">Reference proteome</keyword>
<sequence>MDAYRSAASWKAISDFRAAAGFGDSGELALRILPQLAMRRILLQKHHLLGVLAALPCRPSRDEHILGIVAKVDPLVPTLIRRLTAADEVAAPAVLRGAHGAAAAGGGAGARSRSPLRPAMNLPYL</sequence>
<name>A0ABN9X5T0_9DINO</name>
<reference evidence="1" key="1">
    <citation type="submission" date="2023-10" db="EMBL/GenBank/DDBJ databases">
        <authorList>
            <person name="Chen Y."/>
            <person name="Shah S."/>
            <person name="Dougan E. K."/>
            <person name="Thang M."/>
            <person name="Chan C."/>
        </authorList>
    </citation>
    <scope>NUCLEOTIDE SEQUENCE [LARGE SCALE GENOMIC DNA]</scope>
</reference>
<organism evidence="1 2">
    <name type="scientific">Prorocentrum cordatum</name>
    <dbReference type="NCBI Taxonomy" id="2364126"/>
    <lineage>
        <taxon>Eukaryota</taxon>
        <taxon>Sar</taxon>
        <taxon>Alveolata</taxon>
        <taxon>Dinophyceae</taxon>
        <taxon>Prorocentrales</taxon>
        <taxon>Prorocentraceae</taxon>
        <taxon>Prorocentrum</taxon>
    </lineage>
</organism>
<gene>
    <name evidence="1" type="ORF">PCOR1329_LOCUS73239</name>
</gene>
<proteinExistence type="predicted"/>
<comment type="caution">
    <text evidence="1">The sequence shown here is derived from an EMBL/GenBank/DDBJ whole genome shotgun (WGS) entry which is preliminary data.</text>
</comment>
<dbReference type="Proteomes" id="UP001189429">
    <property type="component" value="Unassembled WGS sequence"/>
</dbReference>
<evidence type="ECO:0000313" key="2">
    <source>
        <dbReference type="Proteomes" id="UP001189429"/>
    </source>
</evidence>